<evidence type="ECO:0000313" key="2">
    <source>
        <dbReference type="Proteomes" id="UP001500547"/>
    </source>
</evidence>
<protein>
    <recommendedName>
        <fullName evidence="3">Asp/Glu racemase</fullName>
    </recommendedName>
</protein>
<dbReference type="PANTHER" id="PTHR40267:SF1">
    <property type="entry name" value="BLR3294 PROTEIN"/>
    <property type="match status" value="1"/>
</dbReference>
<keyword evidence="2" id="KW-1185">Reference proteome</keyword>
<organism evidence="1 2">
    <name type="scientific">Viridibacterium curvum</name>
    <dbReference type="NCBI Taxonomy" id="1101404"/>
    <lineage>
        <taxon>Bacteria</taxon>
        <taxon>Pseudomonadati</taxon>
        <taxon>Pseudomonadota</taxon>
        <taxon>Betaproteobacteria</taxon>
        <taxon>Rhodocyclales</taxon>
        <taxon>Rhodocyclaceae</taxon>
        <taxon>Viridibacterium</taxon>
    </lineage>
</organism>
<proteinExistence type="predicted"/>
<dbReference type="RefSeq" id="WP_345531032.1">
    <property type="nucleotide sequence ID" value="NZ_BAABLD010000002.1"/>
</dbReference>
<evidence type="ECO:0000313" key="1">
    <source>
        <dbReference type="EMBL" id="GAA5158354.1"/>
    </source>
</evidence>
<dbReference type="PANTHER" id="PTHR40267">
    <property type="entry name" value="BLR3294 PROTEIN"/>
    <property type="match status" value="1"/>
</dbReference>
<dbReference type="Gene3D" id="3.40.50.12500">
    <property type="match status" value="1"/>
</dbReference>
<comment type="caution">
    <text evidence="1">The sequence shown here is derived from an EMBL/GenBank/DDBJ whole genome shotgun (WGS) entry which is preliminary data.</text>
</comment>
<dbReference type="Proteomes" id="UP001500547">
    <property type="component" value="Unassembled WGS sequence"/>
</dbReference>
<accession>A0ABP9QBE2</accession>
<dbReference type="InterPro" id="IPR053714">
    <property type="entry name" value="Iso_Racemase_Enz_sf"/>
</dbReference>
<dbReference type="PIRSF" id="PIRSF015736">
    <property type="entry name" value="MI"/>
    <property type="match status" value="1"/>
</dbReference>
<dbReference type="Pfam" id="PF17645">
    <property type="entry name" value="Amdase"/>
    <property type="match status" value="1"/>
</dbReference>
<reference evidence="2" key="1">
    <citation type="journal article" date="2019" name="Int. J. Syst. Evol. Microbiol.">
        <title>The Global Catalogue of Microorganisms (GCM) 10K type strain sequencing project: providing services to taxonomists for standard genome sequencing and annotation.</title>
        <authorList>
            <consortium name="The Broad Institute Genomics Platform"/>
            <consortium name="The Broad Institute Genome Sequencing Center for Infectious Disease"/>
            <person name="Wu L."/>
            <person name="Ma J."/>
        </authorList>
    </citation>
    <scope>NUCLEOTIDE SEQUENCE [LARGE SCALE GENOMIC DNA]</scope>
    <source>
        <strain evidence="2">JCM 18715</strain>
    </source>
</reference>
<gene>
    <name evidence="1" type="ORF">GCM10025770_02740</name>
</gene>
<evidence type="ECO:0008006" key="3">
    <source>
        <dbReference type="Google" id="ProtNLM"/>
    </source>
</evidence>
<dbReference type="InterPro" id="IPR026286">
    <property type="entry name" value="MaiA/AMDase"/>
</dbReference>
<name>A0ABP9QBE2_9RHOO</name>
<sequence length="254" mass="26361">MTTNTPTAAEAWTAQQRFVGVITPSGNTVVERITLGILRDLPQVSPHFSRTPVFGSTDPYPNSYNHDGPLAAAALLAHMQPEVIVWNGSKGATIGIAHDAALAEAITAATGIKATTSILGLKAVLAARGITRIAVVTPYKDSGQQATLDCLAREGFDCIAEVHADPSDNLSDNLSYASVPLPRIAAMMRKVGAAKPQAIVSLCTNFPAATLAAPIEAELGIPVIDSTALGVWAALNAIGVDMRGAAPRWGSLFA</sequence>
<dbReference type="EMBL" id="BAABLD010000002">
    <property type="protein sequence ID" value="GAA5158354.1"/>
    <property type="molecule type" value="Genomic_DNA"/>
</dbReference>